<sequence length="288" mass="30124">MIERSGWGRPDPVVTRIAGLVALTVGEETAPHRVPLVLLPGELASSQDEFGLLLPLLARTRRVIALDWEVPAESASAESQSQSRDGAIDGAADQVIAALEAIAPGRRVDLVGVSLGATIAARVAARDRVARLVLIGGWLDVTERQRRFARLHGAAPAALRDQLLGYAAFSSAGLDETASHSIAGSAWSGARMALLASVSLADVVAGVQTPTLVIGCADDAIVPREQSRALFAALDDSRYAELDSGHAALAERPIEVLQLIEEFLEGDPRGTARPQQAAAEGAVEGART</sequence>
<dbReference type="EMBL" id="SSSM01000001">
    <property type="protein sequence ID" value="THG33509.1"/>
    <property type="molecule type" value="Genomic_DNA"/>
</dbReference>
<feature type="domain" description="AB hydrolase-1" evidence="2">
    <location>
        <begin position="36"/>
        <end position="257"/>
    </location>
</feature>
<dbReference type="PANTHER" id="PTHR43194:SF2">
    <property type="entry name" value="PEROXISOMAL MEMBRANE PROTEIN LPX1"/>
    <property type="match status" value="1"/>
</dbReference>
<evidence type="ECO:0000313" key="4">
    <source>
        <dbReference type="Proteomes" id="UP000309133"/>
    </source>
</evidence>
<protein>
    <submittedName>
        <fullName evidence="3">Alpha/beta fold hydrolase</fullName>
    </submittedName>
</protein>
<dbReference type="PANTHER" id="PTHR43194">
    <property type="entry name" value="HYDROLASE ALPHA/BETA FOLD FAMILY"/>
    <property type="match status" value="1"/>
</dbReference>
<dbReference type="OrthoDB" id="4944883at2"/>
<keyword evidence="3" id="KW-0378">Hydrolase</keyword>
<dbReference type="InterPro" id="IPR029058">
    <property type="entry name" value="AB_hydrolase_fold"/>
</dbReference>
<accession>A0A4S4FS39</accession>
<dbReference type="Pfam" id="PF12697">
    <property type="entry name" value="Abhydrolase_6"/>
    <property type="match status" value="1"/>
</dbReference>
<evidence type="ECO:0000256" key="1">
    <source>
        <dbReference type="SAM" id="MobiDB-lite"/>
    </source>
</evidence>
<dbReference type="InterPro" id="IPR000073">
    <property type="entry name" value="AB_hydrolase_1"/>
</dbReference>
<dbReference type="GO" id="GO:0016787">
    <property type="term" value="F:hydrolase activity"/>
    <property type="evidence" value="ECO:0007669"/>
    <property type="project" value="UniProtKB-KW"/>
</dbReference>
<proteinExistence type="predicted"/>
<dbReference type="Gene3D" id="3.40.50.1820">
    <property type="entry name" value="alpha/beta hydrolase"/>
    <property type="match status" value="1"/>
</dbReference>
<dbReference type="SUPFAM" id="SSF53474">
    <property type="entry name" value="alpha/beta-Hydrolases"/>
    <property type="match status" value="1"/>
</dbReference>
<keyword evidence="4" id="KW-1185">Reference proteome</keyword>
<reference evidence="3 4" key="1">
    <citation type="submission" date="2019-04" db="EMBL/GenBank/DDBJ databases">
        <authorList>
            <person name="Jiang L."/>
        </authorList>
    </citation>
    <scope>NUCLEOTIDE SEQUENCE [LARGE SCALE GENOMIC DNA]</scope>
    <source>
        <strain evidence="3 4">YIM 131853</strain>
    </source>
</reference>
<dbReference type="RefSeq" id="WP_136426291.1">
    <property type="nucleotide sequence ID" value="NZ_SSSM01000001.1"/>
</dbReference>
<dbReference type="Proteomes" id="UP000309133">
    <property type="component" value="Unassembled WGS sequence"/>
</dbReference>
<feature type="region of interest" description="Disordered" evidence="1">
    <location>
        <begin position="267"/>
        <end position="288"/>
    </location>
</feature>
<gene>
    <name evidence="3" type="ORF">E6C64_04010</name>
</gene>
<evidence type="ECO:0000313" key="3">
    <source>
        <dbReference type="EMBL" id="THG33509.1"/>
    </source>
</evidence>
<comment type="caution">
    <text evidence="3">The sequence shown here is derived from an EMBL/GenBank/DDBJ whole genome shotgun (WGS) entry which is preliminary data.</text>
</comment>
<dbReference type="InterPro" id="IPR050228">
    <property type="entry name" value="Carboxylesterase_BioH"/>
</dbReference>
<dbReference type="AlphaFoldDB" id="A0A4S4FS39"/>
<evidence type="ECO:0000259" key="2">
    <source>
        <dbReference type="Pfam" id="PF12697"/>
    </source>
</evidence>
<feature type="compositionally biased region" description="Low complexity" evidence="1">
    <location>
        <begin position="275"/>
        <end position="288"/>
    </location>
</feature>
<name>A0A4S4FS39_9MICO</name>
<organism evidence="3 4">
    <name type="scientific">Naasia lichenicola</name>
    <dbReference type="NCBI Taxonomy" id="2565933"/>
    <lineage>
        <taxon>Bacteria</taxon>
        <taxon>Bacillati</taxon>
        <taxon>Actinomycetota</taxon>
        <taxon>Actinomycetes</taxon>
        <taxon>Micrococcales</taxon>
        <taxon>Microbacteriaceae</taxon>
        <taxon>Naasia</taxon>
    </lineage>
</organism>